<reference evidence="12 13" key="1">
    <citation type="submission" date="2020-01" db="EMBL/GenBank/DDBJ databases">
        <title>Draft genome sequence of Cand. Neptunochlamydia vexilliferae K9.</title>
        <authorList>
            <person name="Schulz F."/>
            <person name="Koestlbacher S."/>
            <person name="Wascher F."/>
            <person name="Pizzetti I."/>
            <person name="Horn M."/>
        </authorList>
    </citation>
    <scope>NUCLEOTIDE SEQUENCE [LARGE SCALE GENOMIC DNA]</scope>
    <source>
        <strain evidence="12 13">K9</strain>
    </source>
</reference>
<dbReference type="NCBIfam" id="TIGR01179">
    <property type="entry name" value="galE"/>
    <property type="match status" value="1"/>
</dbReference>
<dbReference type="CDD" id="cd05247">
    <property type="entry name" value="UDP_G4E_1_SDR_e"/>
    <property type="match status" value="1"/>
</dbReference>
<evidence type="ECO:0000256" key="2">
    <source>
        <dbReference type="ARBA" id="ARBA00001911"/>
    </source>
</evidence>
<evidence type="ECO:0000256" key="9">
    <source>
        <dbReference type="ARBA" id="ARBA00023277"/>
    </source>
</evidence>
<dbReference type="SUPFAM" id="SSF51735">
    <property type="entry name" value="NAD(P)-binding Rossmann-fold domains"/>
    <property type="match status" value="1"/>
</dbReference>
<comment type="catalytic activity">
    <reaction evidence="1 10">
        <text>UDP-alpha-D-glucose = UDP-alpha-D-galactose</text>
        <dbReference type="Rhea" id="RHEA:22168"/>
        <dbReference type="ChEBI" id="CHEBI:58885"/>
        <dbReference type="ChEBI" id="CHEBI:66914"/>
        <dbReference type="EC" id="5.1.3.2"/>
    </reaction>
</comment>
<dbReference type="PANTHER" id="PTHR43725">
    <property type="entry name" value="UDP-GLUCOSE 4-EPIMERASE"/>
    <property type="match status" value="1"/>
</dbReference>
<dbReference type="InterPro" id="IPR005886">
    <property type="entry name" value="UDP_G4E"/>
</dbReference>
<proteinExistence type="inferred from homology"/>
<dbReference type="Gene3D" id="3.90.25.10">
    <property type="entry name" value="UDP-galactose 4-epimerase, domain 1"/>
    <property type="match status" value="1"/>
</dbReference>
<evidence type="ECO:0000256" key="1">
    <source>
        <dbReference type="ARBA" id="ARBA00000083"/>
    </source>
</evidence>
<evidence type="ECO:0000256" key="6">
    <source>
        <dbReference type="ARBA" id="ARBA00018569"/>
    </source>
</evidence>
<evidence type="ECO:0000256" key="7">
    <source>
        <dbReference type="ARBA" id="ARBA00023027"/>
    </source>
</evidence>
<accession>A0ABS0AYF7</accession>
<protein>
    <recommendedName>
        <fullName evidence="6 10">UDP-glucose 4-epimerase</fullName>
        <ecNumber evidence="5 10">5.1.3.2</ecNumber>
    </recommendedName>
</protein>
<dbReference type="PANTHER" id="PTHR43725:SF53">
    <property type="entry name" value="UDP-ARABINOSE 4-EPIMERASE 1"/>
    <property type="match status" value="1"/>
</dbReference>
<keyword evidence="13" id="KW-1185">Reference proteome</keyword>
<dbReference type="RefSeq" id="WP_194847455.1">
    <property type="nucleotide sequence ID" value="NZ_JAAEJV010000012.1"/>
</dbReference>
<evidence type="ECO:0000256" key="4">
    <source>
        <dbReference type="ARBA" id="ARBA00007637"/>
    </source>
</evidence>
<dbReference type="Pfam" id="PF01370">
    <property type="entry name" value="Epimerase"/>
    <property type="match status" value="1"/>
</dbReference>
<dbReference type="EMBL" id="JAAEJV010000012">
    <property type="protein sequence ID" value="MBF5059158.1"/>
    <property type="molecule type" value="Genomic_DNA"/>
</dbReference>
<evidence type="ECO:0000313" key="13">
    <source>
        <dbReference type="Proteomes" id="UP001194714"/>
    </source>
</evidence>
<dbReference type="EC" id="5.1.3.2" evidence="5 10"/>
<dbReference type="Proteomes" id="UP001194714">
    <property type="component" value="Unassembled WGS sequence"/>
</dbReference>
<evidence type="ECO:0000256" key="3">
    <source>
        <dbReference type="ARBA" id="ARBA00004947"/>
    </source>
</evidence>
<dbReference type="InterPro" id="IPR001509">
    <property type="entry name" value="Epimerase_deHydtase"/>
</dbReference>
<evidence type="ECO:0000256" key="10">
    <source>
        <dbReference type="RuleBase" id="RU366046"/>
    </source>
</evidence>
<comment type="cofactor">
    <cofactor evidence="2 10">
        <name>NAD(+)</name>
        <dbReference type="ChEBI" id="CHEBI:57540"/>
    </cofactor>
</comment>
<comment type="caution">
    <text evidence="12">The sequence shown here is derived from an EMBL/GenBank/DDBJ whole genome shotgun (WGS) entry which is preliminary data.</text>
</comment>
<keyword evidence="7 10" id="KW-0520">NAD</keyword>
<sequence length="320" mass="35222">MDRILVTGGAGYIGSHICKALAQKGYEPVTLDNLSLGHAWAVKWGPLIEGDIGDQELVRKVIDDYQVVGTIHLAALSNVRESEQIPLAYYQNNVEKTVNLLQVLEERVPCFVFSSTCAVYGIPQHVPIEETHPQYPISTYGESKWMVEKALQKTGLRVATLRYFNASGADPEGEIGECHTPETHLIPLLIQTAMGQRETFTLYGNDHDTPDGTPIRDFIHVTDLADAHVLALEKLLKGEKALTLNLGTGKGYSVQEVIETLNHPISLIQGERFAGDPPILVAGASQAKDVLGWEPKYSDLSTILETAWRWHQCPISSSLS</sequence>
<name>A0ABS0AYF7_9BACT</name>
<organism evidence="12 13">
    <name type="scientific">Candidatus Neptunichlamydia vexilliferae</name>
    <dbReference type="NCBI Taxonomy" id="1651774"/>
    <lineage>
        <taxon>Bacteria</taxon>
        <taxon>Pseudomonadati</taxon>
        <taxon>Chlamydiota</taxon>
        <taxon>Chlamydiia</taxon>
        <taxon>Parachlamydiales</taxon>
        <taxon>Simkaniaceae</taxon>
        <taxon>Candidatus Neptunichlamydia</taxon>
    </lineage>
</organism>
<evidence type="ECO:0000313" key="12">
    <source>
        <dbReference type="EMBL" id="MBF5059158.1"/>
    </source>
</evidence>
<comment type="similarity">
    <text evidence="4 10">Belongs to the NAD(P)-dependent epimerase/dehydratase family.</text>
</comment>
<dbReference type="GO" id="GO:0003978">
    <property type="term" value="F:UDP-glucose 4-epimerase activity"/>
    <property type="evidence" value="ECO:0007669"/>
    <property type="project" value="UniProtKB-EC"/>
</dbReference>
<evidence type="ECO:0000259" key="11">
    <source>
        <dbReference type="Pfam" id="PF01370"/>
    </source>
</evidence>
<comment type="subunit">
    <text evidence="10">Homodimer.</text>
</comment>
<dbReference type="InterPro" id="IPR036291">
    <property type="entry name" value="NAD(P)-bd_dom_sf"/>
</dbReference>
<feature type="domain" description="NAD-dependent epimerase/dehydratase" evidence="11">
    <location>
        <begin position="4"/>
        <end position="247"/>
    </location>
</feature>
<evidence type="ECO:0000256" key="8">
    <source>
        <dbReference type="ARBA" id="ARBA00023235"/>
    </source>
</evidence>
<gene>
    <name evidence="12" type="ORF">NEPTK9_000666</name>
</gene>
<comment type="pathway">
    <text evidence="3 10">Carbohydrate metabolism; galactose metabolism.</text>
</comment>
<evidence type="ECO:0000256" key="5">
    <source>
        <dbReference type="ARBA" id="ARBA00013189"/>
    </source>
</evidence>
<dbReference type="Gene3D" id="3.40.50.720">
    <property type="entry name" value="NAD(P)-binding Rossmann-like Domain"/>
    <property type="match status" value="1"/>
</dbReference>
<keyword evidence="9 10" id="KW-0119">Carbohydrate metabolism</keyword>
<keyword evidence="8 10" id="KW-0413">Isomerase</keyword>